<dbReference type="PANTHER" id="PTHR11933">
    <property type="entry name" value="TRNA 5-METHYLAMINOMETHYL-2-THIOURIDYLATE -METHYLTRANSFERASE"/>
    <property type="match status" value="1"/>
</dbReference>
<feature type="domain" description="tRNA-specific 2-thiouridylase MnmA-like C-terminal" evidence="13">
    <location>
        <begin position="287"/>
        <end position="356"/>
    </location>
</feature>
<proteinExistence type="inferred from homology"/>
<comment type="catalytic activity">
    <reaction evidence="11">
        <text>5-taurinomethyluridine(34) in tRNA + S-sulfanyl-L-cysteinyl-[protein] + AH2 + ATP = 5-taurinomethyl-2-thiouridine(34) in tRNA + L-cysteinyl-[protein] + A + AMP + diphosphate + H(+)</text>
        <dbReference type="Rhea" id="RHEA:47040"/>
        <dbReference type="Rhea" id="RHEA-COMP:10131"/>
        <dbReference type="Rhea" id="RHEA-COMP:11726"/>
        <dbReference type="Rhea" id="RHEA-COMP:11732"/>
        <dbReference type="Rhea" id="RHEA-COMP:11733"/>
        <dbReference type="ChEBI" id="CHEBI:13193"/>
        <dbReference type="ChEBI" id="CHEBI:15378"/>
        <dbReference type="ChEBI" id="CHEBI:17499"/>
        <dbReference type="ChEBI" id="CHEBI:29950"/>
        <dbReference type="ChEBI" id="CHEBI:30616"/>
        <dbReference type="ChEBI" id="CHEBI:33019"/>
        <dbReference type="ChEBI" id="CHEBI:61963"/>
        <dbReference type="ChEBI" id="CHEBI:87171"/>
        <dbReference type="ChEBI" id="CHEBI:87172"/>
        <dbReference type="ChEBI" id="CHEBI:456215"/>
        <dbReference type="EC" id="2.8.1.14"/>
    </reaction>
</comment>
<evidence type="ECO:0000256" key="10">
    <source>
        <dbReference type="ARBA" id="ARBA00023157"/>
    </source>
</evidence>
<evidence type="ECO:0000256" key="1">
    <source>
        <dbReference type="ARBA" id="ARBA00003986"/>
    </source>
</evidence>
<dbReference type="InterPro" id="IPR014729">
    <property type="entry name" value="Rossmann-like_a/b/a_fold"/>
</dbReference>
<dbReference type="NCBIfam" id="TIGR00420">
    <property type="entry name" value="trmU"/>
    <property type="match status" value="1"/>
</dbReference>
<organism evidence="15 16">
    <name type="scientific">Fistulina hepatica ATCC 64428</name>
    <dbReference type="NCBI Taxonomy" id="1128425"/>
    <lineage>
        <taxon>Eukaryota</taxon>
        <taxon>Fungi</taxon>
        <taxon>Dikarya</taxon>
        <taxon>Basidiomycota</taxon>
        <taxon>Agaricomycotina</taxon>
        <taxon>Agaricomycetes</taxon>
        <taxon>Agaricomycetidae</taxon>
        <taxon>Agaricales</taxon>
        <taxon>Fistulinaceae</taxon>
        <taxon>Fistulina</taxon>
    </lineage>
</organism>
<comment type="similarity">
    <text evidence="2">Belongs to the MnmA/TRMU family.</text>
</comment>
<dbReference type="GO" id="GO:0005524">
    <property type="term" value="F:ATP binding"/>
    <property type="evidence" value="ECO:0007669"/>
    <property type="project" value="UniProtKB-KW"/>
</dbReference>
<keyword evidence="4" id="KW-0820">tRNA-binding</keyword>
<evidence type="ECO:0000256" key="3">
    <source>
        <dbReference type="ARBA" id="ARBA00011953"/>
    </source>
</evidence>
<dbReference type="GO" id="GO:0002143">
    <property type="term" value="P:tRNA wobble position uridine thiolation"/>
    <property type="evidence" value="ECO:0007669"/>
    <property type="project" value="TreeGrafter"/>
</dbReference>
<protein>
    <recommendedName>
        <fullName evidence="3">tRNA-5-taurinomethyluridine 2-sulfurtransferase</fullName>
        <ecNumber evidence="3">2.8.1.14</ecNumber>
    </recommendedName>
</protein>
<accession>A0A0D7A7V1</accession>
<sequence length="418" mass="47624">MSGGVDSSVTAALLSEKDYHLSAIYMRNWDTRDEEGTDYVGCEWKKDWEDVQRVCRILDIPCEMVDLSRQYWNRVFEPSLRAWETGVTPNPDVWCNREIKFGALAEHTPSNAWLATGHYARKAWAENGRPRLLRAADKSKDQSYFLASIRENSLRRALFPLGELQKTHVRELAAHYGLPTAERPDSVGLCFVGEKTKFSSFLSQYIQPRPGPIKDYLTGQRYGTHEGLWYYTIGQRASLGGMSQKMFVAEKDIPTNTVFVVPGSDHEALYRSSMHVTGFSWIWADAPPLDWCQPTGFRGRAMVRYRSSEGEFCQVKQTLQGETVMTFERPQKAIAPGQVVVLHDESGEWIMGCGTIQRTFLEEPAQRKATPCRELDGHKPKPAPRPSGSPTPKVPWVKNPERDPSVQSWQWWCVLPVY</sequence>
<evidence type="ECO:0000313" key="16">
    <source>
        <dbReference type="Proteomes" id="UP000054144"/>
    </source>
</evidence>
<evidence type="ECO:0000256" key="9">
    <source>
        <dbReference type="ARBA" id="ARBA00022884"/>
    </source>
</evidence>
<evidence type="ECO:0000259" key="14">
    <source>
        <dbReference type="Pfam" id="PF20259"/>
    </source>
</evidence>
<evidence type="ECO:0000256" key="12">
    <source>
        <dbReference type="SAM" id="MobiDB-lite"/>
    </source>
</evidence>
<dbReference type="EC" id="2.8.1.14" evidence="3"/>
<keyword evidence="15" id="KW-0489">Methyltransferase</keyword>
<evidence type="ECO:0000256" key="7">
    <source>
        <dbReference type="ARBA" id="ARBA00022741"/>
    </source>
</evidence>
<dbReference type="GO" id="GO:0032259">
    <property type="term" value="P:methylation"/>
    <property type="evidence" value="ECO:0007669"/>
    <property type="project" value="UniProtKB-KW"/>
</dbReference>
<dbReference type="InterPro" id="IPR046884">
    <property type="entry name" value="MnmA-like_central"/>
</dbReference>
<name>A0A0D7A7V1_9AGAR</name>
<dbReference type="FunFam" id="3.40.50.620:FF:000115">
    <property type="entry name" value="tRNA-specific 2-thiouridylase MnmA"/>
    <property type="match status" value="1"/>
</dbReference>
<dbReference type="GO" id="GO:0000049">
    <property type="term" value="F:tRNA binding"/>
    <property type="evidence" value="ECO:0007669"/>
    <property type="project" value="UniProtKB-KW"/>
</dbReference>
<dbReference type="PANTHER" id="PTHR11933:SF5">
    <property type="entry name" value="MITOCHONDRIAL TRNA-SPECIFIC 2-THIOURIDYLASE 1"/>
    <property type="match status" value="1"/>
</dbReference>
<dbReference type="Pfam" id="PF20259">
    <property type="entry name" value="tRNA_Me_trans_M"/>
    <property type="match status" value="1"/>
</dbReference>
<dbReference type="FunFam" id="2.30.30.280:FF:000001">
    <property type="entry name" value="tRNA-specific 2-thiouridylase MnmA"/>
    <property type="match status" value="1"/>
</dbReference>
<dbReference type="InterPro" id="IPR004506">
    <property type="entry name" value="MnmA-like"/>
</dbReference>
<keyword evidence="6" id="KW-0819">tRNA processing</keyword>
<dbReference type="InterPro" id="IPR023382">
    <property type="entry name" value="MnmA-like_central_sf"/>
</dbReference>
<reference evidence="15 16" key="1">
    <citation type="journal article" date="2015" name="Fungal Genet. Biol.">
        <title>Evolution of novel wood decay mechanisms in Agaricales revealed by the genome sequences of Fistulina hepatica and Cylindrobasidium torrendii.</title>
        <authorList>
            <person name="Floudas D."/>
            <person name="Held B.W."/>
            <person name="Riley R."/>
            <person name="Nagy L.G."/>
            <person name="Koehler G."/>
            <person name="Ransdell A.S."/>
            <person name="Younus H."/>
            <person name="Chow J."/>
            <person name="Chiniquy J."/>
            <person name="Lipzen A."/>
            <person name="Tritt A."/>
            <person name="Sun H."/>
            <person name="Haridas S."/>
            <person name="LaButti K."/>
            <person name="Ohm R.A."/>
            <person name="Kues U."/>
            <person name="Blanchette R.A."/>
            <person name="Grigoriev I.V."/>
            <person name="Minto R.E."/>
            <person name="Hibbett D.S."/>
        </authorList>
    </citation>
    <scope>NUCLEOTIDE SEQUENCE [LARGE SCALE GENOMIC DNA]</scope>
    <source>
        <strain evidence="15 16">ATCC 64428</strain>
    </source>
</reference>
<dbReference type="NCBIfam" id="NF001138">
    <property type="entry name" value="PRK00143.1"/>
    <property type="match status" value="1"/>
</dbReference>
<keyword evidence="7" id="KW-0547">Nucleotide-binding</keyword>
<evidence type="ECO:0000256" key="2">
    <source>
        <dbReference type="ARBA" id="ARBA00006191"/>
    </source>
</evidence>
<evidence type="ECO:0000313" key="15">
    <source>
        <dbReference type="EMBL" id="KIY46868.1"/>
    </source>
</evidence>
<keyword evidence="10" id="KW-1015">Disulfide bond</keyword>
<dbReference type="Gene3D" id="2.40.30.10">
    <property type="entry name" value="Translation factors"/>
    <property type="match status" value="1"/>
</dbReference>
<dbReference type="EMBL" id="KN882021">
    <property type="protein sequence ID" value="KIY46868.1"/>
    <property type="molecule type" value="Genomic_DNA"/>
</dbReference>
<keyword evidence="5 15" id="KW-0808">Transferase</keyword>
<dbReference type="Proteomes" id="UP000054144">
    <property type="component" value="Unassembled WGS sequence"/>
</dbReference>
<evidence type="ECO:0000256" key="4">
    <source>
        <dbReference type="ARBA" id="ARBA00022555"/>
    </source>
</evidence>
<keyword evidence="9" id="KW-0694">RNA-binding</keyword>
<feature type="region of interest" description="Disordered" evidence="12">
    <location>
        <begin position="367"/>
        <end position="405"/>
    </location>
</feature>
<dbReference type="AlphaFoldDB" id="A0A0D7A7V1"/>
<feature type="domain" description="tRNA-specific 2-thiouridylase MnmA-like central" evidence="14">
    <location>
        <begin position="200"/>
        <end position="261"/>
    </location>
</feature>
<evidence type="ECO:0000259" key="13">
    <source>
        <dbReference type="Pfam" id="PF20258"/>
    </source>
</evidence>
<dbReference type="GO" id="GO:0016783">
    <property type="term" value="F:sulfurtransferase activity"/>
    <property type="evidence" value="ECO:0007669"/>
    <property type="project" value="InterPro"/>
</dbReference>
<evidence type="ECO:0000256" key="6">
    <source>
        <dbReference type="ARBA" id="ARBA00022694"/>
    </source>
</evidence>
<dbReference type="Gene3D" id="2.30.30.280">
    <property type="entry name" value="Adenine nucleotide alpha hydrolases-like domains"/>
    <property type="match status" value="1"/>
</dbReference>
<dbReference type="CDD" id="cd01998">
    <property type="entry name" value="MnmA_TRMU-like"/>
    <property type="match status" value="1"/>
</dbReference>
<evidence type="ECO:0000256" key="11">
    <source>
        <dbReference type="ARBA" id="ARBA00049564"/>
    </source>
</evidence>
<dbReference type="OrthoDB" id="3685at2759"/>
<dbReference type="Pfam" id="PF03054">
    <property type="entry name" value="tRNA_Me_trans"/>
    <property type="match status" value="1"/>
</dbReference>
<dbReference type="SUPFAM" id="SSF52402">
    <property type="entry name" value="Adenine nucleotide alpha hydrolases-like"/>
    <property type="match status" value="1"/>
</dbReference>
<dbReference type="Pfam" id="PF20258">
    <property type="entry name" value="tRNA_Me_trans_C"/>
    <property type="match status" value="1"/>
</dbReference>
<feature type="compositionally biased region" description="Pro residues" evidence="12">
    <location>
        <begin position="383"/>
        <end position="393"/>
    </location>
</feature>
<dbReference type="InterPro" id="IPR046885">
    <property type="entry name" value="MnmA-like_C"/>
</dbReference>
<keyword evidence="8" id="KW-0067">ATP-binding</keyword>
<comment type="function">
    <text evidence="1">Catalyzes the 2-thiolation of uridine at the wobble position (U34) of mitochondrial tRNA(Lys), tRNA(Glu) and tRNA(Gln). Required for the formation of 5-taurinomethyl-2-thiouridine (tm5s2U) of mitochondrial tRNA(Lys), tRNA(Glu), and tRNA(Gln) at the wobble position. ATP is required to activate the C2 atom of the wobble base.</text>
</comment>
<evidence type="ECO:0000256" key="8">
    <source>
        <dbReference type="ARBA" id="ARBA00022840"/>
    </source>
</evidence>
<keyword evidence="16" id="KW-1185">Reference proteome</keyword>
<feature type="compositionally biased region" description="Basic and acidic residues" evidence="12">
    <location>
        <begin position="367"/>
        <end position="379"/>
    </location>
</feature>
<gene>
    <name evidence="15" type="ORF">FISHEDRAFT_66273</name>
</gene>
<dbReference type="GO" id="GO:0008168">
    <property type="term" value="F:methyltransferase activity"/>
    <property type="evidence" value="ECO:0007669"/>
    <property type="project" value="UniProtKB-KW"/>
</dbReference>
<dbReference type="Gene3D" id="3.40.50.620">
    <property type="entry name" value="HUPs"/>
    <property type="match status" value="1"/>
</dbReference>
<evidence type="ECO:0000256" key="5">
    <source>
        <dbReference type="ARBA" id="ARBA00022679"/>
    </source>
</evidence>
<dbReference type="GO" id="GO:0005739">
    <property type="term" value="C:mitochondrion"/>
    <property type="evidence" value="ECO:0007669"/>
    <property type="project" value="TreeGrafter"/>
</dbReference>